<dbReference type="STRING" id="3818.A0A445A225"/>
<dbReference type="EMBL" id="SDMP01000013">
    <property type="protein sequence ID" value="RYR20422.1"/>
    <property type="molecule type" value="Genomic_DNA"/>
</dbReference>
<sequence>MAAVLAAVSSAGTITIAVSVAVESFWIENFWIREVDVGPDGKIRYEDFIARMVAKFELIEFISLLCISSHSHSPAIFSSMLSLFFENLNWSDPVFIPVPDNSANKRRFTLSCP</sequence>
<accession>A0A445A225</accession>
<keyword evidence="2" id="KW-1185">Reference proteome</keyword>
<name>A0A445A225_ARAHY</name>
<organism evidence="1 2">
    <name type="scientific">Arachis hypogaea</name>
    <name type="common">Peanut</name>
    <dbReference type="NCBI Taxonomy" id="3818"/>
    <lineage>
        <taxon>Eukaryota</taxon>
        <taxon>Viridiplantae</taxon>
        <taxon>Streptophyta</taxon>
        <taxon>Embryophyta</taxon>
        <taxon>Tracheophyta</taxon>
        <taxon>Spermatophyta</taxon>
        <taxon>Magnoliopsida</taxon>
        <taxon>eudicotyledons</taxon>
        <taxon>Gunneridae</taxon>
        <taxon>Pentapetalae</taxon>
        <taxon>rosids</taxon>
        <taxon>fabids</taxon>
        <taxon>Fabales</taxon>
        <taxon>Fabaceae</taxon>
        <taxon>Papilionoideae</taxon>
        <taxon>50 kb inversion clade</taxon>
        <taxon>dalbergioids sensu lato</taxon>
        <taxon>Dalbergieae</taxon>
        <taxon>Pterocarpus clade</taxon>
        <taxon>Arachis</taxon>
    </lineage>
</organism>
<reference evidence="1 2" key="1">
    <citation type="submission" date="2019-01" db="EMBL/GenBank/DDBJ databases">
        <title>Sequencing of cultivated peanut Arachis hypogaea provides insights into genome evolution and oil improvement.</title>
        <authorList>
            <person name="Chen X."/>
        </authorList>
    </citation>
    <scope>NUCLEOTIDE SEQUENCE [LARGE SCALE GENOMIC DNA]</scope>
    <source>
        <strain evidence="2">cv. Fuhuasheng</strain>
        <tissue evidence="1">Leaves</tissue>
    </source>
</reference>
<proteinExistence type="predicted"/>
<comment type="caution">
    <text evidence="1">The sequence shown here is derived from an EMBL/GenBank/DDBJ whole genome shotgun (WGS) entry which is preliminary data.</text>
</comment>
<evidence type="ECO:0000313" key="2">
    <source>
        <dbReference type="Proteomes" id="UP000289738"/>
    </source>
</evidence>
<evidence type="ECO:0000313" key="1">
    <source>
        <dbReference type="EMBL" id="RYR20422.1"/>
    </source>
</evidence>
<dbReference type="Proteomes" id="UP000289738">
    <property type="component" value="Chromosome B03"/>
</dbReference>
<evidence type="ECO:0008006" key="3">
    <source>
        <dbReference type="Google" id="ProtNLM"/>
    </source>
</evidence>
<protein>
    <recommendedName>
        <fullName evidence="3">EF-hand domain-containing protein</fullName>
    </recommendedName>
</protein>
<gene>
    <name evidence="1" type="ORF">Ahy_B03g065537</name>
</gene>
<dbReference type="AlphaFoldDB" id="A0A445A225"/>